<proteinExistence type="predicted"/>
<dbReference type="InterPro" id="IPR029044">
    <property type="entry name" value="Nucleotide-diphossugar_trans"/>
</dbReference>
<gene>
    <name evidence="2" type="ORF">CCMP2556_LOCUS54823</name>
</gene>
<dbReference type="Pfam" id="PF12804">
    <property type="entry name" value="NTP_transf_3"/>
    <property type="match status" value="1"/>
</dbReference>
<sequence length="184" mass="20175">MAVTDDLPVVPRRITKALISAASRPTALDSRSRPKSLIDIEGSTLIAHVLRQLYRGGIRHVIFVVSHNGPLIVEELERCTRNMRGLRLEVVDLHEDYEGFYAASLLCACERCLPDGRDPASEPGVLIATADHIFDDTLVTDICTAPLSRGTTDVCVLVDFSRDKWSGPGPLLHRSFRAGTVGSR</sequence>
<accession>A0ABP0SYK2</accession>
<name>A0ABP0SYK2_9DINO</name>
<dbReference type="InterPro" id="IPR025877">
    <property type="entry name" value="MobA-like_NTP_Trfase"/>
</dbReference>
<evidence type="ECO:0000313" key="3">
    <source>
        <dbReference type="Proteomes" id="UP001642484"/>
    </source>
</evidence>
<dbReference type="SUPFAM" id="SSF53448">
    <property type="entry name" value="Nucleotide-diphospho-sugar transferases"/>
    <property type="match status" value="1"/>
</dbReference>
<evidence type="ECO:0000259" key="1">
    <source>
        <dbReference type="Pfam" id="PF12804"/>
    </source>
</evidence>
<reference evidence="2 3" key="1">
    <citation type="submission" date="2024-02" db="EMBL/GenBank/DDBJ databases">
        <authorList>
            <person name="Chen Y."/>
            <person name="Shah S."/>
            <person name="Dougan E. K."/>
            <person name="Thang M."/>
            <person name="Chan C."/>
        </authorList>
    </citation>
    <scope>NUCLEOTIDE SEQUENCE [LARGE SCALE GENOMIC DNA]</scope>
</reference>
<keyword evidence="3" id="KW-1185">Reference proteome</keyword>
<dbReference type="EMBL" id="CAXAMN010028717">
    <property type="protein sequence ID" value="CAK9117507.1"/>
    <property type="molecule type" value="Genomic_DNA"/>
</dbReference>
<comment type="caution">
    <text evidence="2">The sequence shown here is derived from an EMBL/GenBank/DDBJ whole genome shotgun (WGS) entry which is preliminary data.</text>
</comment>
<feature type="domain" description="MobA-like NTP transferase" evidence="1">
    <location>
        <begin position="21"/>
        <end position="158"/>
    </location>
</feature>
<protein>
    <recommendedName>
        <fullName evidence="1">MobA-like NTP transferase domain-containing protein</fullName>
    </recommendedName>
</protein>
<organism evidence="2 3">
    <name type="scientific">Durusdinium trenchii</name>
    <dbReference type="NCBI Taxonomy" id="1381693"/>
    <lineage>
        <taxon>Eukaryota</taxon>
        <taxon>Sar</taxon>
        <taxon>Alveolata</taxon>
        <taxon>Dinophyceae</taxon>
        <taxon>Suessiales</taxon>
        <taxon>Symbiodiniaceae</taxon>
        <taxon>Durusdinium</taxon>
    </lineage>
</organism>
<dbReference type="Gene3D" id="3.90.550.10">
    <property type="entry name" value="Spore Coat Polysaccharide Biosynthesis Protein SpsA, Chain A"/>
    <property type="match status" value="1"/>
</dbReference>
<evidence type="ECO:0000313" key="2">
    <source>
        <dbReference type="EMBL" id="CAK9117507.1"/>
    </source>
</evidence>
<dbReference type="Proteomes" id="UP001642484">
    <property type="component" value="Unassembled WGS sequence"/>
</dbReference>